<evidence type="ECO:0000313" key="5">
    <source>
        <dbReference type="Proteomes" id="UP000654075"/>
    </source>
</evidence>
<evidence type="ECO:0000313" key="3">
    <source>
        <dbReference type="EMBL" id="CAE8654163.1"/>
    </source>
</evidence>
<gene>
    <name evidence="2" type="ORF">PGLA1383_LOCUS6025</name>
    <name evidence="3" type="ORF">PGLA2088_LOCUS10850</name>
</gene>
<evidence type="ECO:0000256" key="1">
    <source>
        <dbReference type="SAM" id="MobiDB-lite"/>
    </source>
</evidence>
<comment type="caution">
    <text evidence="3">The sequence shown here is derived from an EMBL/GenBank/DDBJ whole genome shotgun (WGS) entry which is preliminary data.</text>
</comment>
<evidence type="ECO:0000313" key="2">
    <source>
        <dbReference type="EMBL" id="CAE8587183.1"/>
    </source>
</evidence>
<dbReference type="EMBL" id="CAJNNV010002434">
    <property type="protein sequence ID" value="CAE8587183.1"/>
    <property type="molecule type" value="Genomic_DNA"/>
</dbReference>
<feature type="region of interest" description="Disordered" evidence="1">
    <location>
        <begin position="1"/>
        <end position="28"/>
    </location>
</feature>
<dbReference type="AlphaFoldDB" id="A0A813IJB5"/>
<evidence type="ECO:0008006" key="6">
    <source>
        <dbReference type="Google" id="ProtNLM"/>
    </source>
</evidence>
<evidence type="ECO:0000313" key="4">
    <source>
        <dbReference type="Proteomes" id="UP000626109"/>
    </source>
</evidence>
<name>A0A813IJB5_POLGL</name>
<organism evidence="3 4">
    <name type="scientific">Polarella glacialis</name>
    <name type="common">Dinoflagellate</name>
    <dbReference type="NCBI Taxonomy" id="89957"/>
    <lineage>
        <taxon>Eukaryota</taxon>
        <taxon>Sar</taxon>
        <taxon>Alveolata</taxon>
        <taxon>Dinophyceae</taxon>
        <taxon>Suessiales</taxon>
        <taxon>Suessiaceae</taxon>
        <taxon>Polarella</taxon>
    </lineage>
</organism>
<sequence>FEAWKKTQVGADAPDQTQVSSFAVAPPRPVPGQALEDYARALLQSVLDTPVRKPEPVKREDFQCNDHSHTPWQSKTSQPDAMVQLKSGGRLVVEVKDYTGKVPRRIIEKLLSDQQSHGAEFAMLVLGPQANISDPCKQMLADHGVPVVYLSTTTAGSGPLPPKDLDAIASAVRSFVSTAAATILRPSGGEQHSTKTGCQDLIV</sequence>
<feature type="non-terminal residue" evidence="3">
    <location>
        <position position="203"/>
    </location>
</feature>
<keyword evidence="5" id="KW-1185">Reference proteome</keyword>
<dbReference type="EMBL" id="CAJNNW010012317">
    <property type="protein sequence ID" value="CAE8654163.1"/>
    <property type="molecule type" value="Genomic_DNA"/>
</dbReference>
<dbReference type="Proteomes" id="UP000626109">
    <property type="component" value="Unassembled WGS sequence"/>
</dbReference>
<dbReference type="Proteomes" id="UP000654075">
    <property type="component" value="Unassembled WGS sequence"/>
</dbReference>
<proteinExistence type="predicted"/>
<feature type="non-terminal residue" evidence="3">
    <location>
        <position position="1"/>
    </location>
</feature>
<accession>A0A813IJB5</accession>
<protein>
    <recommendedName>
        <fullName evidence="6">Restriction endonuclease type IV Mrr domain-containing protein</fullName>
    </recommendedName>
</protein>
<reference evidence="3" key="1">
    <citation type="submission" date="2021-02" db="EMBL/GenBank/DDBJ databases">
        <authorList>
            <person name="Dougan E. K."/>
            <person name="Rhodes N."/>
            <person name="Thang M."/>
            <person name="Chan C."/>
        </authorList>
    </citation>
    <scope>NUCLEOTIDE SEQUENCE</scope>
</reference>